<keyword evidence="2" id="KW-0378">Hydrolase</keyword>
<protein>
    <submittedName>
        <fullName evidence="2">Alpha/beta fold hydrolase</fullName>
    </submittedName>
</protein>
<dbReference type="PANTHER" id="PTHR43689">
    <property type="entry name" value="HYDROLASE"/>
    <property type="match status" value="1"/>
</dbReference>
<dbReference type="InterPro" id="IPR029058">
    <property type="entry name" value="AB_hydrolase_fold"/>
</dbReference>
<organism evidence="2 3">
    <name type="scientific">Paractinoplanes ovalisporus</name>
    <dbReference type="NCBI Taxonomy" id="2810368"/>
    <lineage>
        <taxon>Bacteria</taxon>
        <taxon>Bacillati</taxon>
        <taxon>Actinomycetota</taxon>
        <taxon>Actinomycetes</taxon>
        <taxon>Micromonosporales</taxon>
        <taxon>Micromonosporaceae</taxon>
        <taxon>Paractinoplanes</taxon>
    </lineage>
</organism>
<dbReference type="SUPFAM" id="SSF53474">
    <property type="entry name" value="alpha/beta-Hydrolases"/>
    <property type="match status" value="1"/>
</dbReference>
<dbReference type="EMBL" id="JAENHP010000044">
    <property type="protein sequence ID" value="MBM2623793.1"/>
    <property type="molecule type" value="Genomic_DNA"/>
</dbReference>
<dbReference type="Pfam" id="PF12697">
    <property type="entry name" value="Abhydrolase_6"/>
    <property type="match status" value="1"/>
</dbReference>
<reference evidence="2 3" key="1">
    <citation type="submission" date="2021-01" db="EMBL/GenBank/DDBJ databases">
        <title>Actinoplanes sp. nov. LDG1-06 isolated from lichen.</title>
        <authorList>
            <person name="Saeng-In P."/>
            <person name="Phongsopitanun W."/>
            <person name="Kanchanasin P."/>
            <person name="Yuki M."/>
            <person name="Kudo T."/>
            <person name="Ohkuma M."/>
            <person name="Tanasupawat S."/>
        </authorList>
    </citation>
    <scope>NUCLEOTIDE SEQUENCE [LARGE SCALE GENOMIC DNA]</scope>
    <source>
        <strain evidence="2 3">LDG1-06</strain>
    </source>
</reference>
<dbReference type="PANTHER" id="PTHR43689:SF8">
    <property type="entry name" value="ALPHA_BETA-HYDROLASES SUPERFAMILY PROTEIN"/>
    <property type="match status" value="1"/>
</dbReference>
<accession>A0ABS2AVM0</accession>
<name>A0ABS2AVM0_9ACTN</name>
<dbReference type="InterPro" id="IPR000073">
    <property type="entry name" value="AB_hydrolase_1"/>
</dbReference>
<comment type="caution">
    <text evidence="2">The sequence shown here is derived from an EMBL/GenBank/DDBJ whole genome shotgun (WGS) entry which is preliminary data.</text>
</comment>
<dbReference type="Proteomes" id="UP000632138">
    <property type="component" value="Unassembled WGS sequence"/>
</dbReference>
<dbReference type="GO" id="GO:0016787">
    <property type="term" value="F:hydrolase activity"/>
    <property type="evidence" value="ECO:0007669"/>
    <property type="project" value="UniProtKB-KW"/>
</dbReference>
<evidence type="ECO:0000259" key="1">
    <source>
        <dbReference type="Pfam" id="PF12697"/>
    </source>
</evidence>
<gene>
    <name evidence="2" type="ORF">JIG36_50725</name>
</gene>
<proteinExistence type="predicted"/>
<sequence>MRPFADLLAGRAIVPTHPGFDGTPRPADLNSIRDLALFYNEMLEEDTTVIGNSIGGWIAAEMASLGSPRLVRAVLVNAVGLDVPDHPVTDVRTLAPAELAALSFHDPALMAADPSRRGPDVAALAAYTGMRMTDPTLRDRLKTVSLPVRVVWGESDGIVSPAYGRAYADAIPGAEFTLLPRAGHLPQLEAPERLPSAI</sequence>
<keyword evidence="3" id="KW-1185">Reference proteome</keyword>
<dbReference type="Gene3D" id="3.40.50.1820">
    <property type="entry name" value="alpha/beta hydrolase"/>
    <property type="match status" value="1"/>
</dbReference>
<feature type="domain" description="AB hydrolase-1" evidence="1">
    <location>
        <begin position="3"/>
        <end position="194"/>
    </location>
</feature>
<evidence type="ECO:0000313" key="2">
    <source>
        <dbReference type="EMBL" id="MBM2623793.1"/>
    </source>
</evidence>
<evidence type="ECO:0000313" key="3">
    <source>
        <dbReference type="Proteomes" id="UP000632138"/>
    </source>
</evidence>